<name>G0TEQ8_TRIMO</name>
<dbReference type="PRINTS" id="PR00615">
    <property type="entry name" value="CCAATSUBUNTA"/>
</dbReference>
<dbReference type="InterPro" id="IPR003956">
    <property type="entry name" value="Transcrpt_fac_NFYB/HAP3_CS"/>
</dbReference>
<dbReference type="PROSITE" id="PS00685">
    <property type="entry name" value="NFYB_HAP3"/>
    <property type="match status" value="1"/>
</dbReference>
<dbReference type="InterPro" id="IPR003958">
    <property type="entry name" value="CBFA_NFYB_domain"/>
</dbReference>
<dbReference type="PANTHER" id="PTHR11064:SF164">
    <property type="entry name" value="HAP3 SUBUNIT OF HAP COMPLEX"/>
    <property type="match status" value="1"/>
</dbReference>
<evidence type="ECO:0000256" key="1">
    <source>
        <dbReference type="ARBA" id="ARBA00009053"/>
    </source>
</evidence>
<keyword evidence="4" id="KW-0804">Transcription</keyword>
<dbReference type="GO" id="GO:0000978">
    <property type="term" value="F:RNA polymerase II cis-regulatory region sequence-specific DNA binding"/>
    <property type="evidence" value="ECO:0007669"/>
    <property type="project" value="TreeGrafter"/>
</dbReference>
<feature type="domain" description="Transcription factor CBF/NF-Y/archaeal histone" evidence="6">
    <location>
        <begin position="29"/>
        <end position="92"/>
    </location>
</feature>
<dbReference type="InterPro" id="IPR009072">
    <property type="entry name" value="Histone-fold"/>
</dbReference>
<dbReference type="AlphaFoldDB" id="G0TEQ8"/>
<protein>
    <submittedName>
        <fullName evidence="7">Nuclear transcription factor Y subunit B9</fullName>
    </submittedName>
</protein>
<comment type="similarity">
    <text evidence="1">Belongs to the NFYB/HAP3 subunit family.</text>
</comment>
<dbReference type="GO" id="GO:0001228">
    <property type="term" value="F:DNA-binding transcription activator activity, RNA polymerase II-specific"/>
    <property type="evidence" value="ECO:0007669"/>
    <property type="project" value="InterPro"/>
</dbReference>
<evidence type="ECO:0000256" key="2">
    <source>
        <dbReference type="ARBA" id="ARBA00023015"/>
    </source>
</evidence>
<keyword evidence="3" id="KW-0238">DNA-binding</keyword>
<feature type="region of interest" description="Disordered" evidence="5">
    <location>
        <begin position="234"/>
        <end position="282"/>
    </location>
</feature>
<reference evidence="7" key="1">
    <citation type="journal article" date="2011" name="Plant J.">
        <title>Wheat flowering repressor VRN2 and promoter CO2 compete for interactions with NUCLEAR FACTOR-Y complexes.</title>
        <authorList>
            <person name="Li C."/>
            <person name="Distelfeld A."/>
            <person name="Comis A."/>
            <person name="Dubcovsky J."/>
        </authorList>
    </citation>
    <scope>NUCLEOTIDE SEQUENCE</scope>
</reference>
<dbReference type="PANTHER" id="PTHR11064">
    <property type="entry name" value="CCAAT-BINDING TRANSCRIPTION FACTOR-RELATED"/>
    <property type="match status" value="1"/>
</dbReference>
<dbReference type="Pfam" id="PF00808">
    <property type="entry name" value="CBFD_NFYB_HMF"/>
    <property type="match status" value="1"/>
</dbReference>
<dbReference type="InterPro" id="IPR027113">
    <property type="entry name" value="Transc_fact_NFYB/HAP3"/>
</dbReference>
<dbReference type="GO" id="GO:0016602">
    <property type="term" value="C:CCAAT-binding factor complex"/>
    <property type="evidence" value="ECO:0007669"/>
    <property type="project" value="InterPro"/>
</dbReference>
<evidence type="ECO:0000256" key="5">
    <source>
        <dbReference type="SAM" id="MobiDB-lite"/>
    </source>
</evidence>
<sequence length="282" mass="30128">MENDGVPNGPAAPAPTQATPEVREQDRLMPIANVIRIMRRALPAHAKISDEAKEAIQECVSEFISFVTGEANERCRMQRRKTVNAEDIVWALNRLGFDDYVVPLSVFLERMRDPEARTGGAAAGYSRAVTSAPPRAAPPVIHAVPLQARRPMYAPPAPVQAHNQMQRPVYAPPAPVRVQMQQGIYGPWAPVHGYAVGMAPVRANVGGQYQVFGGERVMGQQYYGYGYGEQAYGAGSSNGGAGIGDEESSSNGVPAPGEGKGEPEPEPEPAAEESQGKPVQSG</sequence>
<dbReference type="SUPFAM" id="SSF47113">
    <property type="entry name" value="Histone-fold"/>
    <property type="match status" value="1"/>
</dbReference>
<proteinExistence type="evidence at transcript level"/>
<evidence type="ECO:0000256" key="4">
    <source>
        <dbReference type="ARBA" id="ARBA00023163"/>
    </source>
</evidence>
<dbReference type="CDD" id="cd22907">
    <property type="entry name" value="HFD_NFYB"/>
    <property type="match status" value="1"/>
</dbReference>
<dbReference type="GO" id="GO:0046982">
    <property type="term" value="F:protein heterodimerization activity"/>
    <property type="evidence" value="ECO:0007669"/>
    <property type="project" value="InterPro"/>
</dbReference>
<accession>G0TEQ8</accession>
<keyword evidence="2" id="KW-0805">Transcription regulation</keyword>
<organism evidence="7">
    <name type="scientific">Triticum monococcum</name>
    <name type="common">Einkorn wheat</name>
    <name type="synonym">Crithodium monococcum</name>
    <dbReference type="NCBI Taxonomy" id="4568"/>
    <lineage>
        <taxon>Eukaryota</taxon>
        <taxon>Viridiplantae</taxon>
        <taxon>Streptophyta</taxon>
        <taxon>Embryophyta</taxon>
        <taxon>Tracheophyta</taxon>
        <taxon>Spermatophyta</taxon>
        <taxon>Magnoliopsida</taxon>
        <taxon>Liliopsida</taxon>
        <taxon>Poales</taxon>
        <taxon>Poaceae</taxon>
        <taxon>BOP clade</taxon>
        <taxon>Pooideae</taxon>
        <taxon>Triticodae</taxon>
        <taxon>Triticeae</taxon>
        <taxon>Triticinae</taxon>
        <taxon>Triticum</taxon>
    </lineage>
</organism>
<evidence type="ECO:0000313" key="7">
    <source>
        <dbReference type="EMBL" id="ADY38384.1"/>
    </source>
</evidence>
<dbReference type="Gene3D" id="1.10.20.10">
    <property type="entry name" value="Histone, subunit A"/>
    <property type="match status" value="1"/>
</dbReference>
<evidence type="ECO:0000259" key="6">
    <source>
        <dbReference type="Pfam" id="PF00808"/>
    </source>
</evidence>
<dbReference type="FunFam" id="1.10.20.10:FF:000099">
    <property type="entry name" value="nuclear transcription factor Y subunit beta"/>
    <property type="match status" value="1"/>
</dbReference>
<feature type="region of interest" description="Disordered" evidence="5">
    <location>
        <begin position="1"/>
        <end position="24"/>
    </location>
</feature>
<dbReference type="EMBL" id="GU902790">
    <property type="protein sequence ID" value="ADY38384.1"/>
    <property type="molecule type" value="mRNA"/>
</dbReference>
<evidence type="ECO:0000256" key="3">
    <source>
        <dbReference type="ARBA" id="ARBA00023125"/>
    </source>
</evidence>